<organism evidence="3">
    <name type="scientific">marine metagenome</name>
    <dbReference type="NCBI Taxonomy" id="408172"/>
    <lineage>
        <taxon>unclassified sequences</taxon>
        <taxon>metagenomes</taxon>
        <taxon>ecological metagenomes</taxon>
    </lineage>
</organism>
<dbReference type="SUPFAM" id="SSF51261">
    <property type="entry name" value="Duplicated hybrid motif"/>
    <property type="match status" value="1"/>
</dbReference>
<sequence length="307" mass="32640">MLKNRYTVVVADRSSGVIRRITLNLRSAIGLLVAILGTPILLGFGASWLASTELNRLKTNLASLEVENSGYRSATTSLGSEIAALEVVVADIDNRAVLNPRALEALNQLPAGLKARAIGGGAGAITSNPLYTVALTSPRTTFTMLKDLLAGLDGRLQDIRSSVERRSALANATPQIWPTDPHGYLSSAFGYRIDPFTGIRAFHRAVDISTPYGQQVLATAAGRVVSAKPTGNLGKLIVIDHGFGLRTRYGHLSSFTVGGGDQVARGDLIGYVGSTGRSTGSHVHYEIWADGRPINPYRFLSPSESLS</sequence>
<dbReference type="Gene3D" id="2.70.70.10">
    <property type="entry name" value="Glucose Permease (Domain IIA)"/>
    <property type="match status" value="1"/>
</dbReference>
<proteinExistence type="predicted"/>
<feature type="domain" description="M23ase beta-sheet core" evidence="2">
    <location>
        <begin position="202"/>
        <end position="296"/>
    </location>
</feature>
<keyword evidence="1" id="KW-0472">Membrane</keyword>
<dbReference type="FunFam" id="2.70.70.10:FF:000006">
    <property type="entry name" value="M23 family peptidase"/>
    <property type="match status" value="1"/>
</dbReference>
<dbReference type="InterPro" id="IPR050570">
    <property type="entry name" value="Cell_wall_metabolism_enzyme"/>
</dbReference>
<feature type="transmembrane region" description="Helical" evidence="1">
    <location>
        <begin position="28"/>
        <end position="50"/>
    </location>
</feature>
<dbReference type="InterPro" id="IPR016047">
    <property type="entry name" value="M23ase_b-sheet_dom"/>
</dbReference>
<gene>
    <name evidence="3" type="ORF">METZ01_LOCUS278083</name>
</gene>
<dbReference type="Pfam" id="PF01551">
    <property type="entry name" value="Peptidase_M23"/>
    <property type="match status" value="1"/>
</dbReference>
<reference evidence="3" key="1">
    <citation type="submission" date="2018-05" db="EMBL/GenBank/DDBJ databases">
        <authorList>
            <person name="Lanie J.A."/>
            <person name="Ng W.-L."/>
            <person name="Kazmierczak K.M."/>
            <person name="Andrzejewski T.M."/>
            <person name="Davidsen T.M."/>
            <person name="Wayne K.J."/>
            <person name="Tettelin H."/>
            <person name="Glass J.I."/>
            <person name="Rusch D."/>
            <person name="Podicherti R."/>
            <person name="Tsui H.-C.T."/>
            <person name="Winkler M.E."/>
        </authorList>
    </citation>
    <scope>NUCLEOTIDE SEQUENCE</scope>
</reference>
<keyword evidence="1" id="KW-0812">Transmembrane</keyword>
<evidence type="ECO:0000256" key="1">
    <source>
        <dbReference type="SAM" id="Phobius"/>
    </source>
</evidence>
<dbReference type="CDD" id="cd12797">
    <property type="entry name" value="M23_peptidase"/>
    <property type="match status" value="1"/>
</dbReference>
<dbReference type="EMBL" id="UINC01081407">
    <property type="protein sequence ID" value="SVC25229.1"/>
    <property type="molecule type" value="Genomic_DNA"/>
</dbReference>
<evidence type="ECO:0000313" key="3">
    <source>
        <dbReference type="EMBL" id="SVC25229.1"/>
    </source>
</evidence>
<keyword evidence="1" id="KW-1133">Transmembrane helix</keyword>
<feature type="non-terminal residue" evidence="3">
    <location>
        <position position="307"/>
    </location>
</feature>
<dbReference type="PANTHER" id="PTHR21666">
    <property type="entry name" value="PEPTIDASE-RELATED"/>
    <property type="match status" value="1"/>
</dbReference>
<dbReference type="PANTHER" id="PTHR21666:SF270">
    <property type="entry name" value="MUREIN HYDROLASE ACTIVATOR ENVC"/>
    <property type="match status" value="1"/>
</dbReference>
<protein>
    <recommendedName>
        <fullName evidence="2">M23ase beta-sheet core domain-containing protein</fullName>
    </recommendedName>
</protein>
<dbReference type="GO" id="GO:0004222">
    <property type="term" value="F:metalloendopeptidase activity"/>
    <property type="evidence" value="ECO:0007669"/>
    <property type="project" value="TreeGrafter"/>
</dbReference>
<evidence type="ECO:0000259" key="2">
    <source>
        <dbReference type="Pfam" id="PF01551"/>
    </source>
</evidence>
<accession>A0A382KLV9</accession>
<dbReference type="AlphaFoldDB" id="A0A382KLV9"/>
<name>A0A382KLV9_9ZZZZ</name>
<dbReference type="InterPro" id="IPR011055">
    <property type="entry name" value="Dup_hybrid_motif"/>
</dbReference>